<name>A0A9Q1C5A6_HOLLE</name>
<evidence type="ECO:0008006" key="3">
    <source>
        <dbReference type="Google" id="ProtNLM"/>
    </source>
</evidence>
<dbReference type="AlphaFoldDB" id="A0A9Q1C5A6"/>
<proteinExistence type="predicted"/>
<comment type="caution">
    <text evidence="1">The sequence shown here is derived from an EMBL/GenBank/DDBJ whole genome shotgun (WGS) entry which is preliminary data.</text>
</comment>
<keyword evidence="2" id="KW-1185">Reference proteome</keyword>
<protein>
    <recommendedName>
        <fullName evidence="3">RNA-directed DNA polymerase</fullName>
    </recommendedName>
</protein>
<accession>A0A9Q1C5A6</accession>
<dbReference type="EMBL" id="JAIZAY010000007">
    <property type="protein sequence ID" value="KAJ8038951.1"/>
    <property type="molecule type" value="Genomic_DNA"/>
</dbReference>
<evidence type="ECO:0000313" key="2">
    <source>
        <dbReference type="Proteomes" id="UP001152320"/>
    </source>
</evidence>
<reference evidence="1" key="1">
    <citation type="submission" date="2021-10" db="EMBL/GenBank/DDBJ databases">
        <title>Tropical sea cucumber genome reveals ecological adaptation and Cuvierian tubules defense mechanism.</title>
        <authorList>
            <person name="Chen T."/>
        </authorList>
    </citation>
    <scope>NUCLEOTIDE SEQUENCE</scope>
    <source>
        <strain evidence="1">Nanhai2018</strain>
        <tissue evidence="1">Muscle</tissue>
    </source>
</reference>
<organism evidence="1 2">
    <name type="scientific">Holothuria leucospilota</name>
    <name type="common">Black long sea cucumber</name>
    <name type="synonym">Mertensiothuria leucospilota</name>
    <dbReference type="NCBI Taxonomy" id="206669"/>
    <lineage>
        <taxon>Eukaryota</taxon>
        <taxon>Metazoa</taxon>
        <taxon>Echinodermata</taxon>
        <taxon>Eleutherozoa</taxon>
        <taxon>Echinozoa</taxon>
        <taxon>Holothuroidea</taxon>
        <taxon>Aspidochirotacea</taxon>
        <taxon>Aspidochirotida</taxon>
        <taxon>Holothuriidae</taxon>
        <taxon>Holothuria</taxon>
    </lineage>
</organism>
<dbReference type="PANTHER" id="PTHR33332">
    <property type="entry name" value="REVERSE TRANSCRIPTASE DOMAIN-CONTAINING PROTEIN"/>
    <property type="match status" value="1"/>
</dbReference>
<evidence type="ECO:0000313" key="1">
    <source>
        <dbReference type="EMBL" id="KAJ8038951.1"/>
    </source>
</evidence>
<gene>
    <name evidence="1" type="ORF">HOLleu_16521</name>
</gene>
<sequence length="98" mass="11217">MEFNPNKCYVLTTTLKTNPFKYTYKLAGHRPNLESVKSSCYLGVTLDSKLSWSPHINNVAAKATRRIDFLSRNLHGCPSHVKEKAYLIYVHPQLEYAS</sequence>
<dbReference type="Proteomes" id="UP001152320">
    <property type="component" value="Chromosome 7"/>
</dbReference>
<dbReference type="OrthoDB" id="6777438at2759"/>